<dbReference type="Proteomes" id="UP000001317">
    <property type="component" value="Chromosome"/>
</dbReference>
<dbReference type="RefSeq" id="WP_012275824.1">
    <property type="nucleotide sequence ID" value="NC_010334.1"/>
</dbReference>
<dbReference type="HOGENOM" id="CLU_1969027_0_0_6"/>
<organism evidence="1 2">
    <name type="scientific">Shewanella halifaxensis (strain HAW-EB4)</name>
    <dbReference type="NCBI Taxonomy" id="458817"/>
    <lineage>
        <taxon>Bacteria</taxon>
        <taxon>Pseudomonadati</taxon>
        <taxon>Pseudomonadota</taxon>
        <taxon>Gammaproteobacteria</taxon>
        <taxon>Alteromonadales</taxon>
        <taxon>Shewanellaceae</taxon>
        <taxon>Shewanella</taxon>
    </lineage>
</organism>
<dbReference type="OrthoDB" id="5811976at2"/>
<evidence type="ECO:0000313" key="1">
    <source>
        <dbReference type="EMBL" id="ABZ75270.1"/>
    </source>
</evidence>
<evidence type="ECO:0000313" key="2">
    <source>
        <dbReference type="Proteomes" id="UP000001317"/>
    </source>
</evidence>
<dbReference type="KEGG" id="shl:Shal_0695"/>
<dbReference type="AlphaFoldDB" id="B0TSU5"/>
<accession>B0TSU5</accession>
<protein>
    <submittedName>
        <fullName evidence="1">Uncharacterized protein</fullName>
    </submittedName>
</protein>
<gene>
    <name evidence="1" type="ordered locus">Shal_0695</name>
</gene>
<dbReference type="EMBL" id="CP000931">
    <property type="protein sequence ID" value="ABZ75270.1"/>
    <property type="molecule type" value="Genomic_DNA"/>
</dbReference>
<name>B0TSU5_SHEHH</name>
<keyword evidence="2" id="KW-1185">Reference proteome</keyword>
<proteinExistence type="predicted"/>
<reference evidence="1" key="1">
    <citation type="submission" date="2008-01" db="EMBL/GenBank/DDBJ databases">
        <title>Complete sequence of Shewanella halifaxensis HAW-EB4.</title>
        <authorList>
            <consortium name="US DOE Joint Genome Institute"/>
            <person name="Copeland A."/>
            <person name="Lucas S."/>
            <person name="Lapidus A."/>
            <person name="Glavina del Rio T."/>
            <person name="Dalin E."/>
            <person name="Tice H."/>
            <person name="Bruce D."/>
            <person name="Goodwin L."/>
            <person name="Pitluck S."/>
            <person name="Sims D."/>
            <person name="Brettin T."/>
            <person name="Detter J.C."/>
            <person name="Han C."/>
            <person name="Kuske C.R."/>
            <person name="Schmutz J."/>
            <person name="Larimer F."/>
            <person name="Land M."/>
            <person name="Hauser L."/>
            <person name="Kyrpides N."/>
            <person name="Kim E."/>
            <person name="Zhao J.-S."/>
            <person name="Richardson P."/>
        </authorList>
    </citation>
    <scope>NUCLEOTIDE SEQUENCE [LARGE SCALE GENOMIC DNA]</scope>
    <source>
        <strain evidence="1">HAW-EB4</strain>
    </source>
</reference>
<sequence>MNEVTFETSWGAKLSFSPIVSKAVADTFEIESDEWQGFADMDFHSANGLAKKLGKRLPTSTELHELHLWLSKNSDWSWPTSANAYWSSTPSRLGGHYAVLLCNANCVCNSDERHCYVSYVSSESVPL</sequence>